<evidence type="ECO:0000256" key="1">
    <source>
        <dbReference type="ARBA" id="ARBA00004141"/>
    </source>
</evidence>
<feature type="transmembrane region" description="Helical" evidence="6">
    <location>
        <begin position="147"/>
        <end position="170"/>
    </location>
</feature>
<protein>
    <recommendedName>
        <fullName evidence="7">Rhodopsin domain-containing protein</fullName>
    </recommendedName>
</protein>
<evidence type="ECO:0000259" key="7">
    <source>
        <dbReference type="Pfam" id="PF20684"/>
    </source>
</evidence>
<dbReference type="Proteomes" id="UP000622797">
    <property type="component" value="Unassembled WGS sequence"/>
</dbReference>
<evidence type="ECO:0000256" key="5">
    <source>
        <dbReference type="ARBA" id="ARBA00038359"/>
    </source>
</evidence>
<feature type="transmembrane region" description="Helical" evidence="6">
    <location>
        <begin position="228"/>
        <end position="254"/>
    </location>
</feature>
<evidence type="ECO:0000256" key="6">
    <source>
        <dbReference type="SAM" id="Phobius"/>
    </source>
</evidence>
<evidence type="ECO:0000313" key="9">
    <source>
        <dbReference type="Proteomes" id="UP000622797"/>
    </source>
</evidence>
<keyword evidence="2 6" id="KW-0812">Transmembrane</keyword>
<evidence type="ECO:0000313" key="8">
    <source>
        <dbReference type="EMBL" id="KAF4951459.1"/>
    </source>
</evidence>
<feature type="transmembrane region" description="Helical" evidence="6">
    <location>
        <begin position="33"/>
        <end position="56"/>
    </location>
</feature>
<dbReference type="PANTHER" id="PTHR33048:SF124">
    <property type="entry name" value="INTEGRAL MEMBRANE PROTEIN"/>
    <property type="match status" value="1"/>
</dbReference>
<evidence type="ECO:0000256" key="2">
    <source>
        <dbReference type="ARBA" id="ARBA00022692"/>
    </source>
</evidence>
<comment type="similarity">
    <text evidence="5">Belongs to the SAT4 family.</text>
</comment>
<gene>
    <name evidence="8" type="ORF">FSARC_12914</name>
</gene>
<dbReference type="InterPro" id="IPR049326">
    <property type="entry name" value="Rhodopsin_dom_fungi"/>
</dbReference>
<dbReference type="AlphaFoldDB" id="A0A8H4T569"/>
<dbReference type="EMBL" id="JABEXW010000916">
    <property type="protein sequence ID" value="KAF4951459.1"/>
    <property type="molecule type" value="Genomic_DNA"/>
</dbReference>
<comment type="caution">
    <text evidence="8">The sequence shown here is derived from an EMBL/GenBank/DDBJ whole genome shotgun (WGS) entry which is preliminary data.</text>
</comment>
<feature type="transmembrane region" description="Helical" evidence="6">
    <location>
        <begin position="190"/>
        <end position="216"/>
    </location>
</feature>
<dbReference type="PANTHER" id="PTHR33048">
    <property type="entry name" value="PTH11-LIKE INTEGRAL MEMBRANE PROTEIN (AFU_ORTHOLOGUE AFUA_5G11245)"/>
    <property type="match status" value="1"/>
</dbReference>
<dbReference type="Pfam" id="PF20684">
    <property type="entry name" value="Fung_rhodopsin"/>
    <property type="match status" value="1"/>
</dbReference>
<name>A0A8H4T569_9HYPO</name>
<keyword evidence="4 6" id="KW-0472">Membrane</keyword>
<dbReference type="GO" id="GO:0016020">
    <property type="term" value="C:membrane"/>
    <property type="evidence" value="ECO:0007669"/>
    <property type="project" value="UniProtKB-SubCell"/>
</dbReference>
<proteinExistence type="inferred from homology"/>
<organism evidence="8 9">
    <name type="scientific">Fusarium sarcochroum</name>
    <dbReference type="NCBI Taxonomy" id="1208366"/>
    <lineage>
        <taxon>Eukaryota</taxon>
        <taxon>Fungi</taxon>
        <taxon>Dikarya</taxon>
        <taxon>Ascomycota</taxon>
        <taxon>Pezizomycotina</taxon>
        <taxon>Sordariomycetes</taxon>
        <taxon>Hypocreomycetidae</taxon>
        <taxon>Hypocreales</taxon>
        <taxon>Nectriaceae</taxon>
        <taxon>Fusarium</taxon>
        <taxon>Fusarium lateritium species complex</taxon>
    </lineage>
</organism>
<comment type="subcellular location">
    <subcellularLocation>
        <location evidence="1">Membrane</location>
        <topology evidence="1">Multi-pass membrane protein</topology>
    </subcellularLocation>
</comment>
<accession>A0A8H4T569</accession>
<sequence length="413" mass="45692">MSIFPVVDGVEVLIAPPPGYTVNFDHPQQQRAILAYCLSGLGMTISTLFFIQYMYVKLCLMRACDIETVLLVLAWITGAANHGLMVSSWVVKTLGVHAWEMSLDKYNLFNKLMLIASIDFAIFTASSKLSLVLFYRHLSPQIWWKRCAWAIAALIICYNTAILFAVIFTCHPISKHWDARMAEGSCGHPVGIYMTTATMGIITDLILLIMPIPMVWGLQMPKRQKIGVILLLFIGIGTLLTAVIRLSLFIPALYASDATWDLSPSQVLILPEASLLIICPCLTTLRRFFAHVAPKVIGLRGSSAGYTRNTTAAISGLNPYRTVGSRAGKKRKVDEFGLSVDEEVFHMETVGDILPTKVVIEAGKIDRLPKDSSGGEVTSSCENLTWDQRVGGDELESERAIVQTRTVTIEYEK</sequence>
<feature type="transmembrane region" description="Helical" evidence="6">
    <location>
        <begin position="111"/>
        <end position="135"/>
    </location>
</feature>
<dbReference type="OrthoDB" id="5342292at2759"/>
<keyword evidence="9" id="KW-1185">Reference proteome</keyword>
<keyword evidence="3 6" id="KW-1133">Transmembrane helix</keyword>
<feature type="domain" description="Rhodopsin" evidence="7">
    <location>
        <begin position="55"/>
        <end position="290"/>
    </location>
</feature>
<reference evidence="8" key="1">
    <citation type="journal article" date="2020" name="BMC Genomics">
        <title>Correction to: Identification and distribution of gene clusters required for synthesis of sphingolipid metabolism inhibitors in diverse species of the filamentous fungus Fusarium.</title>
        <authorList>
            <person name="Kim H.S."/>
            <person name="Lohmar J.M."/>
            <person name="Busman M."/>
            <person name="Brown D.W."/>
            <person name="Naumann T.A."/>
            <person name="Divon H.H."/>
            <person name="Lysoe E."/>
            <person name="Uhlig S."/>
            <person name="Proctor R.H."/>
        </authorList>
    </citation>
    <scope>NUCLEOTIDE SEQUENCE</scope>
    <source>
        <strain evidence="8">NRRL 20472</strain>
    </source>
</reference>
<feature type="transmembrane region" description="Helical" evidence="6">
    <location>
        <begin position="266"/>
        <end position="285"/>
    </location>
</feature>
<dbReference type="InterPro" id="IPR052337">
    <property type="entry name" value="SAT4-like"/>
</dbReference>
<evidence type="ECO:0000256" key="3">
    <source>
        <dbReference type="ARBA" id="ARBA00022989"/>
    </source>
</evidence>
<feature type="transmembrane region" description="Helical" evidence="6">
    <location>
        <begin position="68"/>
        <end position="91"/>
    </location>
</feature>
<reference evidence="8" key="2">
    <citation type="submission" date="2020-05" db="EMBL/GenBank/DDBJ databases">
        <authorList>
            <person name="Kim H.-S."/>
            <person name="Proctor R.H."/>
            <person name="Brown D.W."/>
        </authorList>
    </citation>
    <scope>NUCLEOTIDE SEQUENCE</scope>
    <source>
        <strain evidence="8">NRRL 20472</strain>
    </source>
</reference>
<evidence type="ECO:0000256" key="4">
    <source>
        <dbReference type="ARBA" id="ARBA00023136"/>
    </source>
</evidence>